<dbReference type="RefSeq" id="WP_157842410.1">
    <property type="nucleotide sequence ID" value="NZ_BAFN01000001.1"/>
</dbReference>
<keyword evidence="2" id="KW-1185">Reference proteome</keyword>
<protein>
    <submittedName>
        <fullName evidence="1">Transcriptional regulator</fullName>
    </submittedName>
</protein>
<gene>
    <name evidence="1" type="ORF">BROSI_A1337</name>
</gene>
<dbReference type="Proteomes" id="UP000032309">
    <property type="component" value="Unassembled WGS sequence"/>
</dbReference>
<evidence type="ECO:0000313" key="2">
    <source>
        <dbReference type="Proteomes" id="UP000032309"/>
    </source>
</evidence>
<comment type="caution">
    <text evidence="1">The sequence shown here is derived from an EMBL/GenBank/DDBJ whole genome shotgun (WGS) entry which is preliminary data.</text>
</comment>
<organism evidence="1 2">
    <name type="scientific">Candidatus Brocadia sinica JPN1</name>
    <dbReference type="NCBI Taxonomy" id="1197129"/>
    <lineage>
        <taxon>Bacteria</taxon>
        <taxon>Pseudomonadati</taxon>
        <taxon>Planctomycetota</taxon>
        <taxon>Candidatus Brocadiia</taxon>
        <taxon>Candidatus Brocadiales</taxon>
        <taxon>Candidatus Brocadiaceae</taxon>
        <taxon>Candidatus Brocadia</taxon>
    </lineage>
</organism>
<reference evidence="2" key="1">
    <citation type="journal article" date="2015" name="Genome Announc.">
        <title>Draft Genome Sequence of an Anaerobic Ammonium-Oxidizing Bacterium, "Candidatus Brocadia sinica".</title>
        <authorList>
            <person name="Oshiki M."/>
            <person name="Shinyako-Hata K."/>
            <person name="Satoh H."/>
            <person name="Okabe S."/>
        </authorList>
    </citation>
    <scope>NUCLEOTIDE SEQUENCE [LARGE SCALE GENOMIC DNA]</scope>
    <source>
        <strain evidence="2">JPN1</strain>
    </source>
</reference>
<dbReference type="EMBL" id="BAFN01000001">
    <property type="protein sequence ID" value="GAN32822.1"/>
    <property type="molecule type" value="Genomic_DNA"/>
</dbReference>
<proteinExistence type="predicted"/>
<sequence length="46" mass="5496">MKLFSIEGIIELLQQLNEKQADELEGQHHDFKEWKGHGRSAKWYKV</sequence>
<name>A0ABQ0JW33_9BACT</name>
<evidence type="ECO:0000313" key="1">
    <source>
        <dbReference type="EMBL" id="GAN32822.1"/>
    </source>
</evidence>
<accession>A0ABQ0JW33</accession>